<protein>
    <submittedName>
        <fullName evidence="1">Uncharacterized protein</fullName>
    </submittedName>
</protein>
<sequence length="78" mass="9244">MHGWYSYLADHPGGNPHEPDFHAMSHGESFVALLQHRFDTAGFYCLDEPEAAWEDLEVVHHWRTFLDRPDRFLRHLLD</sequence>
<dbReference type="Proteomes" id="UP001315860">
    <property type="component" value="Chromosome"/>
</dbReference>
<dbReference type="EMBL" id="CP101990">
    <property type="protein sequence ID" value="UUI67691.1"/>
    <property type="molecule type" value="Genomic_DNA"/>
</dbReference>
<keyword evidence="2" id="KW-1185">Reference proteome</keyword>
<accession>A0ABY5KE33</accession>
<name>A0ABY5KE33_9ACTN</name>
<evidence type="ECO:0000313" key="2">
    <source>
        <dbReference type="Proteomes" id="UP001315860"/>
    </source>
</evidence>
<dbReference type="RefSeq" id="WP_232418890.1">
    <property type="nucleotide sequence ID" value="NZ_CP101990.1"/>
</dbReference>
<proteinExistence type="predicted"/>
<organism evidence="1 2">
    <name type="scientific">Aeromicrobium duanguangcaii</name>
    <dbReference type="NCBI Taxonomy" id="2968086"/>
    <lineage>
        <taxon>Bacteria</taxon>
        <taxon>Bacillati</taxon>
        <taxon>Actinomycetota</taxon>
        <taxon>Actinomycetes</taxon>
        <taxon>Propionibacteriales</taxon>
        <taxon>Nocardioidaceae</taxon>
        <taxon>Aeromicrobium</taxon>
    </lineage>
</organism>
<evidence type="ECO:0000313" key="1">
    <source>
        <dbReference type="EMBL" id="UUI67691.1"/>
    </source>
</evidence>
<reference evidence="1 2" key="1">
    <citation type="submission" date="2022-07" db="EMBL/GenBank/DDBJ databases">
        <title>Novel species in genus Aeromicrobium.</title>
        <authorList>
            <person name="Ye L."/>
        </authorList>
    </citation>
    <scope>NUCLEOTIDE SEQUENCE [LARGE SCALE GENOMIC DNA]</scope>
    <source>
        <strain evidence="2">zg-Y50</strain>
    </source>
</reference>
<gene>
    <name evidence="1" type="ORF">NP095_10830</name>
</gene>